<accession>A0A182MIY5</accession>
<feature type="signal peptide" evidence="1">
    <location>
        <begin position="1"/>
        <end position="22"/>
    </location>
</feature>
<evidence type="ECO:0000256" key="1">
    <source>
        <dbReference type="SAM" id="SignalP"/>
    </source>
</evidence>
<proteinExistence type="predicted"/>
<dbReference type="AlphaFoldDB" id="A0A182MIY5"/>
<keyword evidence="1" id="KW-0732">Signal</keyword>
<keyword evidence="3" id="KW-1185">Reference proteome</keyword>
<dbReference type="VEuPathDB" id="VectorBase:ACUA019378"/>
<reference evidence="3" key="1">
    <citation type="submission" date="2013-09" db="EMBL/GenBank/DDBJ databases">
        <title>The Genome Sequence of Anopheles culicifacies species A.</title>
        <authorList>
            <consortium name="The Broad Institute Genomics Platform"/>
            <person name="Neafsey D.E."/>
            <person name="Besansky N."/>
            <person name="Howell P."/>
            <person name="Walton C."/>
            <person name="Young S.K."/>
            <person name="Zeng Q."/>
            <person name="Gargeya S."/>
            <person name="Fitzgerald M."/>
            <person name="Haas B."/>
            <person name="Abouelleil A."/>
            <person name="Allen A.W."/>
            <person name="Alvarado L."/>
            <person name="Arachchi H.M."/>
            <person name="Berlin A.M."/>
            <person name="Chapman S.B."/>
            <person name="Gainer-Dewar J."/>
            <person name="Goldberg J."/>
            <person name="Griggs A."/>
            <person name="Gujja S."/>
            <person name="Hansen M."/>
            <person name="Howarth C."/>
            <person name="Imamovic A."/>
            <person name="Ireland A."/>
            <person name="Larimer J."/>
            <person name="McCowan C."/>
            <person name="Murphy C."/>
            <person name="Pearson M."/>
            <person name="Poon T.W."/>
            <person name="Priest M."/>
            <person name="Roberts A."/>
            <person name="Saif S."/>
            <person name="Shea T."/>
            <person name="Sisk P."/>
            <person name="Sykes S."/>
            <person name="Wortman J."/>
            <person name="Nusbaum C."/>
            <person name="Birren B."/>
        </authorList>
    </citation>
    <scope>NUCLEOTIDE SEQUENCE [LARGE SCALE GENOMIC DNA]</scope>
    <source>
        <strain evidence="3">A-37</strain>
    </source>
</reference>
<dbReference type="EnsemblMetazoa" id="ACUA019378-RA">
    <property type="protein sequence ID" value="ACUA019378-PA"/>
    <property type="gene ID" value="ACUA019378"/>
</dbReference>
<organism evidence="2 3">
    <name type="scientific">Anopheles culicifacies</name>
    <dbReference type="NCBI Taxonomy" id="139723"/>
    <lineage>
        <taxon>Eukaryota</taxon>
        <taxon>Metazoa</taxon>
        <taxon>Ecdysozoa</taxon>
        <taxon>Arthropoda</taxon>
        <taxon>Hexapoda</taxon>
        <taxon>Insecta</taxon>
        <taxon>Pterygota</taxon>
        <taxon>Neoptera</taxon>
        <taxon>Endopterygota</taxon>
        <taxon>Diptera</taxon>
        <taxon>Nematocera</taxon>
        <taxon>Culicoidea</taxon>
        <taxon>Culicidae</taxon>
        <taxon>Anophelinae</taxon>
        <taxon>Anopheles</taxon>
        <taxon>culicifacies species complex</taxon>
    </lineage>
</organism>
<evidence type="ECO:0000313" key="3">
    <source>
        <dbReference type="Proteomes" id="UP000075883"/>
    </source>
</evidence>
<dbReference type="Proteomes" id="UP000075883">
    <property type="component" value="Unassembled WGS sequence"/>
</dbReference>
<feature type="chain" id="PRO_5008128501" description="Protein TsetseEP domain-containing protein" evidence="1">
    <location>
        <begin position="23"/>
        <end position="496"/>
    </location>
</feature>
<evidence type="ECO:0008006" key="4">
    <source>
        <dbReference type="Google" id="ProtNLM"/>
    </source>
</evidence>
<protein>
    <recommendedName>
        <fullName evidence="4">Protein TsetseEP domain-containing protein</fullName>
    </recommendedName>
</protein>
<reference evidence="2" key="2">
    <citation type="submission" date="2020-05" db="UniProtKB">
        <authorList>
            <consortium name="EnsemblMetazoa"/>
        </authorList>
    </citation>
    <scope>IDENTIFICATION</scope>
    <source>
        <strain evidence="2">A-37</strain>
    </source>
</reference>
<sequence>MARLRPSLFLLVGCVLLQHAFADPRPEFGSIGTVQSSLTIRNTVNTITPLLNAVDDKNGLVLQTDYSLFTEVLPLMESLGTKVTELGPPVTNAIVTAVPRTDGNYDAVFDPIIAAITAFKNFISGEQASTRNTLKQKLGDDIDHLFGDSFGNMANALTQVESAMLRLKGALRTAPVRNGRAQVDPAIITDVVVGVSFLKATVSPVEYTIQSTIENIEFADSFLYDLEDMNAGLISNLEEYATDFANALTGDANLVVAAATTLQTSWQTIKDGLADATSNIGSLTEYTNGANQGVEKFTAALSSLTSFTNGIPSEVTTYLSIADTYFTEYTNILVPRSYAAITYVMEVLIAGGPHSRFCYFKYSPRLLNYYALLVSDVEVCYNLEAYRLASLETLAIGVFKLIMFDFEDLIDHLTVCNNKSPPGPCLSAIGPYYNALGDKTIAKLTAIYTSTLAEFTASVKRLGSCVLTSRLKNMQALISAVADIESCHDLGPQDPN</sequence>
<name>A0A182MIY5_9DIPT</name>
<evidence type="ECO:0000313" key="2">
    <source>
        <dbReference type="EnsemblMetazoa" id="ACUA019378-PA"/>
    </source>
</evidence>
<dbReference type="EMBL" id="AXCM01001657">
    <property type="status" value="NOT_ANNOTATED_CDS"/>
    <property type="molecule type" value="Genomic_DNA"/>
</dbReference>